<dbReference type="RefSeq" id="WP_368999939.1">
    <property type="nucleotide sequence ID" value="NZ_CP158487.1"/>
</dbReference>
<organism evidence="2">
    <name type="scientific">Candidatus Nanosynbacter sp. TM7-074</name>
    <dbReference type="NCBI Taxonomy" id="3158573"/>
    <lineage>
        <taxon>Bacteria</taxon>
        <taxon>Candidatus Saccharimonadota</taxon>
        <taxon>Candidatus Saccharimonadia</taxon>
        <taxon>Candidatus Nanosynbacterales</taxon>
        <taxon>Candidatus Nanosynbacteraceae</taxon>
        <taxon>Candidatus Nanosynbacter</taxon>
    </lineage>
</organism>
<proteinExistence type="predicted"/>
<name>A0AB39J7B3_9BACT</name>
<feature type="region of interest" description="Disordered" evidence="1">
    <location>
        <begin position="1"/>
        <end position="32"/>
    </location>
</feature>
<accession>A0AB39J7B3</accession>
<evidence type="ECO:0000256" key="1">
    <source>
        <dbReference type="SAM" id="MobiDB-lite"/>
    </source>
</evidence>
<gene>
    <name evidence="2" type="ORF">TM074_01955</name>
</gene>
<sequence length="1334" mass="148388">MSIDTNRSELPAGVPTTYHYKDPMLSGAQPKSHDKPLVVAVVDQTHDVEAAAKDYAETRLREESEAAREAGRIKGFLHRVWRGENGIATKYFFNKYVEEAKQRAEEEGLTALYTDNVALRNAAMGATIARFTSEYDESIHEAAGEHRQELTEDSPFGLAVKKLIENYVEGDSEDWSEEAFREAQSRIVRQLNQYGDGDNLVGEGKVRIDNIWQIAQAVKESVDHGESLDRVLQGMKIYTGESRSGVRTEAHQSKIDKTIERLQKSKIGSLVGPETVSLGAAIATGLFRVGRGSLARAAGVTGIPGLLGGVFAGMRENKRLKEERAIHAREVAQGQEFEDKGRRAEIEKTRYETVAAKELIGSLEEFIDKEDLSPEELQQGYESIVNAMSRVYASDKLQADFISYSSVTEVESERFNLDVAIARAKVKLKGRLGDLPEELVADLGIDKDGTVDDAIYKSTDVLYSLMDDRSKKDEAFKKLKRRRVAAAAATGAVTGFTIGLASQEALAFFNSGYDGLLENALTGEGGGDRQTLLAGIFHGESYSSETIVSAGDYTSYDVGGSQGSINLPDNYQLAYNPDGTANIIDPNGSIFAENISFEADGSLSQSSQELLQEKGAIVEDLSAVVSSQESIVQDLSVDEYLGHHQSELTNITRDFWYDNDTASVFDNNELGLHWGSQGNDGSIRLSISNMTDYGSYHGFDSASWPDEAQGGTLKFAVSASIDSQDRVFMVDIAPDGSIDIPYDSPVANLFSVDEYGQVEFNGAYGEVVAIQDVDADGITHVAPLATMEGNNSISTISTTVEVLTDKNVPKFQITPPPIETIVNTTQAVEGFGGPAAVTRRPLERLNKKEDPFRYSYGSRRDLAQMRKWIADMGGPHTRKQIEDVSGKKHWVEADGSPVMRSVERERESIASYLNDEFSDNPEYERKVAAVASSLGSMNNDCRVSVNIPAWMEEDNLSRLLNQYIDQVDNKGDSLDRSLFEINILVNRRKGTPEDKSVKVIENFIEEYTRRYDGVRPVVHYANVEMEPEEANIGFVRKLLTDAVLQRSLDRDNQLQPLYIESEDADLIEVDKRTVFNLISKLDKNPHLDAVHGIEGRLPSIIKDNALLLMRRNAWEVFLFNVRQKRFRNPRNPNWNSFSNRVITGGWNSGYSAEAYAMIGGYEPARAGEDISIGERISVMRGDGDYPNLETIGSVPTRTESSPRRFIDEIANKKSAYEDFGDDGNEEAIRGVQLSDAMKRIDEYVDITEDNKPTFENEAQMYYDWARGSTFTLGDARDVARRIMRSVGYEEGDYVFEGDKIHIINWDNVKRNVEAYRHGFTSAKNPNRKMVIRGW</sequence>
<evidence type="ECO:0000313" key="2">
    <source>
        <dbReference type="EMBL" id="XDN89454.1"/>
    </source>
</evidence>
<reference evidence="2" key="1">
    <citation type="submission" date="2024-06" db="EMBL/GenBank/DDBJ databases">
        <authorList>
            <person name="Atkinson C."/>
            <person name="McLean J."/>
            <person name="Gallagher L."/>
            <person name="Bor B."/>
            <person name="Mougous J."/>
        </authorList>
    </citation>
    <scope>NUCLEOTIDE SEQUENCE</scope>
    <source>
        <strain evidence="2">TM7-074</strain>
    </source>
</reference>
<protein>
    <submittedName>
        <fullName evidence="2">Uncharacterized protein</fullName>
    </submittedName>
</protein>
<dbReference type="EMBL" id="CP158487">
    <property type="protein sequence ID" value="XDN89454.1"/>
    <property type="molecule type" value="Genomic_DNA"/>
</dbReference>